<name>A0A9Q0WQJ0_SALPP</name>
<accession>A0A9Q0WQJ0</accession>
<evidence type="ECO:0000256" key="1">
    <source>
        <dbReference type="SAM" id="MobiDB-lite"/>
    </source>
</evidence>
<reference evidence="2" key="2">
    <citation type="journal article" date="2023" name="Int. J. Mol. Sci.">
        <title>De Novo Assembly and Annotation of 11 Diverse Shrub Willow (Salix) Genomes Reveals Novel Gene Organization in Sex-Linked Regions.</title>
        <authorList>
            <person name="Hyden B."/>
            <person name="Feng K."/>
            <person name="Yates T.B."/>
            <person name="Jawdy S."/>
            <person name="Cereghino C."/>
            <person name="Smart L.B."/>
            <person name="Muchero W."/>
        </authorList>
    </citation>
    <scope>NUCLEOTIDE SEQUENCE</scope>
    <source>
        <tissue evidence="2">Shoot tip</tissue>
    </source>
</reference>
<gene>
    <name evidence="2" type="ORF">OIU79_021009</name>
</gene>
<keyword evidence="3" id="KW-1185">Reference proteome</keyword>
<evidence type="ECO:0000313" key="3">
    <source>
        <dbReference type="Proteomes" id="UP001151532"/>
    </source>
</evidence>
<reference evidence="2" key="1">
    <citation type="submission" date="2022-11" db="EMBL/GenBank/DDBJ databases">
        <authorList>
            <person name="Hyden B.L."/>
            <person name="Feng K."/>
            <person name="Yates T."/>
            <person name="Jawdy S."/>
            <person name="Smart L.B."/>
            <person name="Muchero W."/>
        </authorList>
    </citation>
    <scope>NUCLEOTIDE SEQUENCE</scope>
    <source>
        <tissue evidence="2">Shoot tip</tissue>
    </source>
</reference>
<comment type="caution">
    <text evidence="2">The sequence shown here is derived from an EMBL/GenBank/DDBJ whole genome shotgun (WGS) entry which is preliminary data.</text>
</comment>
<dbReference type="AlphaFoldDB" id="A0A9Q0WQJ0"/>
<proteinExistence type="predicted"/>
<protein>
    <submittedName>
        <fullName evidence="2">Uncharacterized protein</fullName>
    </submittedName>
</protein>
<feature type="region of interest" description="Disordered" evidence="1">
    <location>
        <begin position="1"/>
        <end position="30"/>
    </location>
</feature>
<organism evidence="2 3">
    <name type="scientific">Salix purpurea</name>
    <name type="common">Purple osier willow</name>
    <dbReference type="NCBI Taxonomy" id="77065"/>
    <lineage>
        <taxon>Eukaryota</taxon>
        <taxon>Viridiplantae</taxon>
        <taxon>Streptophyta</taxon>
        <taxon>Embryophyta</taxon>
        <taxon>Tracheophyta</taxon>
        <taxon>Spermatophyta</taxon>
        <taxon>Magnoliopsida</taxon>
        <taxon>eudicotyledons</taxon>
        <taxon>Gunneridae</taxon>
        <taxon>Pentapetalae</taxon>
        <taxon>rosids</taxon>
        <taxon>fabids</taxon>
        <taxon>Malpighiales</taxon>
        <taxon>Salicaceae</taxon>
        <taxon>Saliceae</taxon>
        <taxon>Salix</taxon>
    </lineage>
</organism>
<sequence>MVAERGREGARQGREELNGEERRKVKRVEK</sequence>
<dbReference type="Proteomes" id="UP001151532">
    <property type="component" value="Chromosome 11"/>
</dbReference>
<dbReference type="EMBL" id="JAPFFK010000003">
    <property type="protein sequence ID" value="KAJ6770273.1"/>
    <property type="molecule type" value="Genomic_DNA"/>
</dbReference>
<evidence type="ECO:0000313" key="2">
    <source>
        <dbReference type="EMBL" id="KAJ6770273.1"/>
    </source>
</evidence>